<feature type="chain" id="PRO_5004881204" evidence="2">
    <location>
        <begin position="22"/>
        <end position="150"/>
    </location>
</feature>
<evidence type="ECO:0000313" key="4">
    <source>
        <dbReference type="Proteomes" id="UP000030686"/>
    </source>
</evidence>
<feature type="compositionally biased region" description="Polar residues" evidence="1">
    <location>
        <begin position="104"/>
        <end position="132"/>
    </location>
</feature>
<gene>
    <name evidence="3" type="ORF">PROQFM164_S01g001820</name>
</gene>
<feature type="region of interest" description="Disordered" evidence="1">
    <location>
        <begin position="48"/>
        <end position="136"/>
    </location>
</feature>
<keyword evidence="4" id="KW-1185">Reference proteome</keyword>
<evidence type="ECO:0000256" key="2">
    <source>
        <dbReference type="SAM" id="SignalP"/>
    </source>
</evidence>
<proteinExistence type="predicted"/>
<dbReference type="OMA" id="HVVNDNP"/>
<sequence>MARFSLSFISIFLVLAVFALSMPTKRDEQAATQPFSLDGTLKELMHASKLMDGLDNKDSNEKDNDTAESKAQQQQASKEEAKQGEAKVAAKLADKEAAGDKPTATPTKGLSSGNFVTPTATPTHKATSQPNALGSLPLIGGLLGGAGGGL</sequence>
<evidence type="ECO:0000313" key="3">
    <source>
        <dbReference type="EMBL" id="CDM28009.1"/>
    </source>
</evidence>
<dbReference type="OrthoDB" id="4368889at2759"/>
<dbReference type="AlphaFoldDB" id="W6Q1B4"/>
<accession>W6Q1B4</accession>
<feature type="signal peptide" evidence="2">
    <location>
        <begin position="1"/>
        <end position="21"/>
    </location>
</feature>
<evidence type="ECO:0000256" key="1">
    <source>
        <dbReference type="SAM" id="MobiDB-lite"/>
    </source>
</evidence>
<protein>
    <submittedName>
        <fullName evidence="3">Uncharacterized protein</fullName>
    </submittedName>
</protein>
<dbReference type="EMBL" id="HG792015">
    <property type="protein sequence ID" value="CDM28009.1"/>
    <property type="molecule type" value="Genomic_DNA"/>
</dbReference>
<name>W6Q1B4_PENRF</name>
<feature type="compositionally biased region" description="Basic and acidic residues" evidence="1">
    <location>
        <begin position="52"/>
        <end position="68"/>
    </location>
</feature>
<keyword evidence="2" id="KW-0732">Signal</keyword>
<organism evidence="3 4">
    <name type="scientific">Penicillium roqueforti (strain FM164)</name>
    <dbReference type="NCBI Taxonomy" id="1365484"/>
    <lineage>
        <taxon>Eukaryota</taxon>
        <taxon>Fungi</taxon>
        <taxon>Dikarya</taxon>
        <taxon>Ascomycota</taxon>
        <taxon>Pezizomycotina</taxon>
        <taxon>Eurotiomycetes</taxon>
        <taxon>Eurotiomycetidae</taxon>
        <taxon>Eurotiales</taxon>
        <taxon>Aspergillaceae</taxon>
        <taxon>Penicillium</taxon>
    </lineage>
</organism>
<dbReference type="Proteomes" id="UP000030686">
    <property type="component" value="Unassembled WGS sequence"/>
</dbReference>
<reference evidence="3" key="1">
    <citation type="journal article" date="2014" name="Nat. Commun.">
        <title>Multiple recent horizontal transfers of a large genomic region in cheese making fungi.</title>
        <authorList>
            <person name="Cheeseman K."/>
            <person name="Ropars J."/>
            <person name="Renault P."/>
            <person name="Dupont J."/>
            <person name="Gouzy J."/>
            <person name="Branca A."/>
            <person name="Abraham A.L."/>
            <person name="Ceppi M."/>
            <person name="Conseiller E."/>
            <person name="Debuchy R."/>
            <person name="Malagnac F."/>
            <person name="Goarin A."/>
            <person name="Silar P."/>
            <person name="Lacoste S."/>
            <person name="Sallet E."/>
            <person name="Bensimon A."/>
            <person name="Giraud T."/>
            <person name="Brygoo Y."/>
        </authorList>
    </citation>
    <scope>NUCLEOTIDE SEQUENCE [LARGE SCALE GENOMIC DNA]</scope>
    <source>
        <strain evidence="3">FM164</strain>
    </source>
</reference>